<keyword evidence="6 7" id="KW-0067">ATP-binding</keyword>
<dbReference type="GO" id="GO:0005524">
    <property type="term" value="F:ATP binding"/>
    <property type="evidence" value="ECO:0007669"/>
    <property type="project" value="UniProtKB-UniRule"/>
</dbReference>
<feature type="binding site" evidence="7">
    <location>
        <position position="48"/>
    </location>
    <ligand>
        <name>ATP</name>
        <dbReference type="ChEBI" id="CHEBI:30616"/>
    </ligand>
</feature>
<accession>A0AB73B6T8</accession>
<comment type="caution">
    <text evidence="9">The sequence shown here is derived from an EMBL/GenBank/DDBJ whole genome shotgun (WGS) entry which is preliminary data.</text>
</comment>
<dbReference type="PROSITE" id="PS00108">
    <property type="entry name" value="PROTEIN_KINASE_ST"/>
    <property type="match status" value="1"/>
</dbReference>
<dbReference type="PROSITE" id="PS00107">
    <property type="entry name" value="PROTEIN_KINASE_ATP"/>
    <property type="match status" value="1"/>
</dbReference>
<evidence type="ECO:0000256" key="6">
    <source>
        <dbReference type="ARBA" id="ARBA00022840"/>
    </source>
</evidence>
<evidence type="ECO:0000259" key="8">
    <source>
        <dbReference type="PROSITE" id="PS50011"/>
    </source>
</evidence>
<dbReference type="Proteomes" id="UP000315353">
    <property type="component" value="Unassembled WGS sequence"/>
</dbReference>
<dbReference type="SMART" id="SM00220">
    <property type="entry name" value="S_TKc"/>
    <property type="match status" value="1"/>
</dbReference>
<reference evidence="9 10" key="1">
    <citation type="submission" date="2019-06" db="EMBL/GenBank/DDBJ databases">
        <title>Whole genome shotgun sequence of Corynebacterium flavescens NBRC 14136.</title>
        <authorList>
            <person name="Hosoyama A."/>
            <person name="Uohara A."/>
            <person name="Ohji S."/>
            <person name="Ichikawa N."/>
        </authorList>
    </citation>
    <scope>NUCLEOTIDE SEQUENCE [LARGE SCALE GENOMIC DNA]</scope>
    <source>
        <strain evidence="9 10">NBRC 14136</strain>
    </source>
</reference>
<evidence type="ECO:0000256" key="1">
    <source>
        <dbReference type="ARBA" id="ARBA00012513"/>
    </source>
</evidence>
<name>A0AB73B6T8_CORFL</name>
<dbReference type="InterPro" id="IPR011009">
    <property type="entry name" value="Kinase-like_dom_sf"/>
</dbReference>
<dbReference type="GO" id="GO:0004674">
    <property type="term" value="F:protein serine/threonine kinase activity"/>
    <property type="evidence" value="ECO:0007669"/>
    <property type="project" value="UniProtKB-KW"/>
</dbReference>
<dbReference type="EMBL" id="BJNB01000014">
    <property type="protein sequence ID" value="GEB97655.1"/>
    <property type="molecule type" value="Genomic_DNA"/>
</dbReference>
<gene>
    <name evidence="9" type="ORF">CFL01nite_11500</name>
</gene>
<dbReference type="PANTHER" id="PTHR43289">
    <property type="entry name" value="MITOGEN-ACTIVATED PROTEIN KINASE KINASE KINASE 20-RELATED"/>
    <property type="match status" value="1"/>
</dbReference>
<evidence type="ECO:0000313" key="10">
    <source>
        <dbReference type="Proteomes" id="UP000315353"/>
    </source>
</evidence>
<evidence type="ECO:0000256" key="5">
    <source>
        <dbReference type="ARBA" id="ARBA00022777"/>
    </source>
</evidence>
<dbReference type="PROSITE" id="PS50011">
    <property type="entry name" value="PROTEIN_KINASE_DOM"/>
    <property type="match status" value="1"/>
</dbReference>
<evidence type="ECO:0000256" key="4">
    <source>
        <dbReference type="ARBA" id="ARBA00022741"/>
    </source>
</evidence>
<protein>
    <recommendedName>
        <fullName evidence="1">non-specific serine/threonine protein kinase</fullName>
        <ecNumber evidence="1">2.7.11.1</ecNumber>
    </recommendedName>
</protein>
<dbReference type="AlphaFoldDB" id="A0AB73B6T8"/>
<dbReference type="SUPFAM" id="SSF56112">
    <property type="entry name" value="Protein kinase-like (PK-like)"/>
    <property type="match status" value="1"/>
</dbReference>
<keyword evidence="4 7" id="KW-0547">Nucleotide-binding</keyword>
<dbReference type="EC" id="2.7.11.1" evidence="1"/>
<dbReference type="Gene3D" id="1.10.510.10">
    <property type="entry name" value="Transferase(Phosphotransferase) domain 1"/>
    <property type="match status" value="1"/>
</dbReference>
<evidence type="ECO:0000256" key="3">
    <source>
        <dbReference type="ARBA" id="ARBA00022679"/>
    </source>
</evidence>
<keyword evidence="5" id="KW-0418">Kinase</keyword>
<dbReference type="InterPro" id="IPR000719">
    <property type="entry name" value="Prot_kinase_dom"/>
</dbReference>
<dbReference type="PANTHER" id="PTHR43289:SF6">
    <property type="entry name" value="SERINE_THREONINE-PROTEIN KINASE NEKL-3"/>
    <property type="match status" value="1"/>
</dbReference>
<sequence length="504" mass="53902">MISVTALSFPDWLARKRNLTDITEIGRGGMGTVYRVREHDPDRVLAVKVLLPELSGAGEQQRFRKEMDSLIRITHPAIIDLKFSDTTPNGYYFAMPYLDGGSLEDLIAKRRQSGRGFNLRDVVYYLKPIARALDYLHGELSPPLVHRDIKPANILLRAQPGSLDPSVLIDFGIAISPNESRLTRLGRVVGTEKYAAPELSHSGFQGEAASAASDNYALALIAFEMITLHHFKDTMPPQAWQTHRQVSNLAGFALGEDAAKHPEEVRAVLARGLSEIPAQRFRSASEFIDELGRCGKRKPPAARGATAVPTSSGRGKQWSGVRNALVAGAAVVLIAGISAGGWVMSHPKWNTAEESLVAALPQLLPGSPGQAGWADATCHSAEVAGGQRARIQCVSQYLGSFEVVGFQDQAARDGLVSSQLATFGSSGSEKGSDTAVDTAMVQSGSECTMTYYLPAGSPEAVLALGGGQKLSADAADRNTIAIALIGSSMIDYAQDSSGWDIEIC</sequence>
<dbReference type="InterPro" id="IPR008271">
    <property type="entry name" value="Ser/Thr_kinase_AS"/>
</dbReference>
<dbReference type="InterPro" id="IPR017441">
    <property type="entry name" value="Protein_kinase_ATP_BS"/>
</dbReference>
<evidence type="ECO:0000256" key="2">
    <source>
        <dbReference type="ARBA" id="ARBA00022527"/>
    </source>
</evidence>
<proteinExistence type="predicted"/>
<feature type="domain" description="Protein kinase" evidence="8">
    <location>
        <begin position="19"/>
        <end position="292"/>
    </location>
</feature>
<keyword evidence="2" id="KW-0723">Serine/threonine-protein kinase</keyword>
<organism evidence="9 10">
    <name type="scientific">Corynebacterium flavescens</name>
    <dbReference type="NCBI Taxonomy" id="28028"/>
    <lineage>
        <taxon>Bacteria</taxon>
        <taxon>Bacillati</taxon>
        <taxon>Actinomycetota</taxon>
        <taxon>Actinomycetes</taxon>
        <taxon>Mycobacteriales</taxon>
        <taxon>Corynebacteriaceae</taxon>
        <taxon>Corynebacterium</taxon>
    </lineage>
</organism>
<dbReference type="GeneID" id="82879899"/>
<dbReference type="CDD" id="cd14014">
    <property type="entry name" value="STKc_PknB_like"/>
    <property type="match status" value="1"/>
</dbReference>
<keyword evidence="3" id="KW-0808">Transferase</keyword>
<dbReference type="Pfam" id="PF00069">
    <property type="entry name" value="Pkinase"/>
    <property type="match status" value="1"/>
</dbReference>
<dbReference type="RefSeq" id="WP_075729443.1">
    <property type="nucleotide sequence ID" value="NZ_BJNB01000014.1"/>
</dbReference>
<evidence type="ECO:0000256" key="7">
    <source>
        <dbReference type="PROSITE-ProRule" id="PRU10141"/>
    </source>
</evidence>
<evidence type="ECO:0000313" key="9">
    <source>
        <dbReference type="EMBL" id="GEB97655.1"/>
    </source>
</evidence>